<feature type="signal peptide" evidence="1">
    <location>
        <begin position="1"/>
        <end position="18"/>
    </location>
</feature>
<accession>A0A1M6F653</accession>
<name>A0A1M6F653_9FLAO</name>
<dbReference type="SUPFAM" id="SSF48452">
    <property type="entry name" value="TPR-like"/>
    <property type="match status" value="1"/>
</dbReference>
<dbReference type="Gene3D" id="3.10.620.30">
    <property type="match status" value="1"/>
</dbReference>
<sequence length="1249" mass="144822">MKKNYLLLLLLVVSFAKAQVNYDNVLNLLINNKRNEARALFDKQFGKIKSTNIDLLFLDAFLDEESGRIDFDEELIRSLEKLPNSEYYIAPFINRSFILSDVKEGMFNDLTYKKIDFLSNSPKFKDLAIVKYKKAIFERIRHLKEKSIQSFDDLGTIKSWQFCGVFENLNSSGLDIDYEPEMYAKNDKLFDANSNGKVGWYNPKKSQNEAYHFFGNESEYGAGIIYAQTFINSNEAKKYLLSFGANKGLKIFLNDKEVYYNQDIKRTNLDAYTIRIPLEKGFNRLLFKIELSNGGDYFSASIKDLEGKTASDLSFSNTYKPYYIATKDYNDIEEIPLYFEKYFDDLVKNNPNNILYKIFQFSAYEANYKKVKAFEALEGLNEKYPKSSFVNNYFVKYYNLLGDESQKIDEINKNFETNDPEYYVNSLNKLTDSEWLKSAQISELERYRDISKKYKQRYVELMFDFIIKSRQGDINEMISQLDQLVIDSYNNEKILILATNLRYKLKNDTDKAIATFENLLKEKDIYEVSNTLSAHYKALNRKADVEKIIKEQILNHPHLNDFRTNYVDFLIKENKYDEALKLLNENLEYFPYSFVTLENKGLVYGLQKNEKEAANYIRQSLEHNSGNSNLRKKLYDITKTPDEIEQVATKNIYDLVKKRRNSSLKTDYGVVTLLDEYIVNVLPEGGRKEKVTFLYEIVNENGIENLKEYSLNSDFSILKSEAIKKDGSLVPAEKGDNTLVFSNLQIGDVVHISYENFDNRSGRFYRDFNISCYFNNSYPSVETIFGIIHIPSLNYQSHFTNGEIPSSTTKVNGKIVTIWKKNNIPGIPNEESYSPIFSDITNNLRVGTIKSWKDISNWYADLVKKNLKTDKITLNTFKQIFPNGLDGLSQQEKAFSIYKYIESNINYSSLDFRQSGYVPQKPSKTIQTKLGDCKDVSTLFVVLSELAGLKSNLVLVLTNDNGYKNMKLPTTDFNHCIVKTVIDGNDVFLELTDKYLPFRALPLSLYKANALVISFDKIENEKAQIINIPFDNATSNISKIYSEVLISDKGKTFINKHVIQGSGKSYYNELFSNATTEDVRKKELESNFNSRLKKVISLEYIKLLSNQVFDNEITYESKFFISENIQKVGNLKIANIPFIDNIYTRDIIATESRTFDINYISYENNNQYDSEVILKIPEDKVFSELPQSKTFSFKNHNYSIAYQLVDKHTLKVNRKANLSWDNITTNEYLDYKKFVEGVIEAEEQVVGFK</sequence>
<protein>
    <submittedName>
        <fullName evidence="3">Transglutaminase-like superfamily protein</fullName>
    </submittedName>
</protein>
<keyword evidence="1" id="KW-0732">Signal</keyword>
<evidence type="ECO:0000313" key="4">
    <source>
        <dbReference type="Proteomes" id="UP000184488"/>
    </source>
</evidence>
<organism evidence="3 4">
    <name type="scientific">Flavobacterium terrae</name>
    <dbReference type="NCBI Taxonomy" id="415425"/>
    <lineage>
        <taxon>Bacteria</taxon>
        <taxon>Pseudomonadati</taxon>
        <taxon>Bacteroidota</taxon>
        <taxon>Flavobacteriia</taxon>
        <taxon>Flavobacteriales</taxon>
        <taxon>Flavobacteriaceae</taxon>
        <taxon>Flavobacterium</taxon>
    </lineage>
</organism>
<dbReference type="RefSeq" id="WP_073311219.1">
    <property type="nucleotide sequence ID" value="NZ_FQZI01000003.1"/>
</dbReference>
<dbReference type="Pfam" id="PF01841">
    <property type="entry name" value="Transglut_core"/>
    <property type="match status" value="1"/>
</dbReference>
<reference evidence="4" key="1">
    <citation type="submission" date="2016-11" db="EMBL/GenBank/DDBJ databases">
        <authorList>
            <person name="Varghese N."/>
            <person name="Submissions S."/>
        </authorList>
    </citation>
    <scope>NUCLEOTIDE SEQUENCE [LARGE SCALE GENOMIC DNA]</scope>
    <source>
        <strain evidence="4">DSM 18829</strain>
    </source>
</reference>
<dbReference type="EMBL" id="FQZI01000003">
    <property type="protein sequence ID" value="SHI93185.1"/>
    <property type="molecule type" value="Genomic_DNA"/>
</dbReference>
<dbReference type="OrthoDB" id="98874at2"/>
<dbReference type="Gene3D" id="2.60.40.3140">
    <property type="match status" value="1"/>
</dbReference>
<proteinExistence type="predicted"/>
<dbReference type="Gene3D" id="1.25.40.10">
    <property type="entry name" value="Tetratricopeptide repeat domain"/>
    <property type="match status" value="1"/>
</dbReference>
<dbReference type="InterPro" id="IPR002931">
    <property type="entry name" value="Transglutaminase-like"/>
</dbReference>
<dbReference type="STRING" id="415425.SAMN05444363_2155"/>
<dbReference type="InterPro" id="IPR038765">
    <property type="entry name" value="Papain-like_cys_pep_sf"/>
</dbReference>
<dbReference type="InterPro" id="IPR011990">
    <property type="entry name" value="TPR-like_helical_dom_sf"/>
</dbReference>
<dbReference type="AlphaFoldDB" id="A0A1M6F653"/>
<feature type="domain" description="Transglutaminase-like" evidence="2">
    <location>
        <begin position="890"/>
        <end position="980"/>
    </location>
</feature>
<dbReference type="SUPFAM" id="SSF54001">
    <property type="entry name" value="Cysteine proteinases"/>
    <property type="match status" value="1"/>
</dbReference>
<dbReference type="Proteomes" id="UP000184488">
    <property type="component" value="Unassembled WGS sequence"/>
</dbReference>
<evidence type="ECO:0000259" key="2">
    <source>
        <dbReference type="Pfam" id="PF01841"/>
    </source>
</evidence>
<keyword evidence="4" id="KW-1185">Reference proteome</keyword>
<evidence type="ECO:0000313" key="3">
    <source>
        <dbReference type="EMBL" id="SHI93185.1"/>
    </source>
</evidence>
<evidence type="ECO:0000256" key="1">
    <source>
        <dbReference type="SAM" id="SignalP"/>
    </source>
</evidence>
<feature type="chain" id="PRO_5012770830" evidence="1">
    <location>
        <begin position="19"/>
        <end position="1249"/>
    </location>
</feature>
<gene>
    <name evidence="3" type="ORF">SAMN05444363_2155</name>
</gene>